<dbReference type="InterPro" id="IPR003313">
    <property type="entry name" value="AraC-bd"/>
</dbReference>
<evidence type="ECO:0000256" key="4">
    <source>
        <dbReference type="ARBA" id="ARBA00023163"/>
    </source>
</evidence>
<feature type="domain" description="HTH araC/xylS-type" evidence="5">
    <location>
        <begin position="189"/>
        <end position="287"/>
    </location>
</feature>
<keyword evidence="1" id="KW-0963">Cytoplasm</keyword>
<keyword evidence="2" id="KW-0805">Transcription regulation</keyword>
<dbReference type="InterPro" id="IPR037923">
    <property type="entry name" value="HTH-like"/>
</dbReference>
<comment type="caution">
    <text evidence="6">The sequence shown here is derived from an EMBL/GenBank/DDBJ whole genome shotgun (WGS) entry which is preliminary data.</text>
</comment>
<reference evidence="6" key="1">
    <citation type="submission" date="2020-10" db="EMBL/GenBank/DDBJ databases">
        <authorList>
            <person name="Gilroy R."/>
        </authorList>
    </citation>
    <scope>NUCLEOTIDE SEQUENCE</scope>
    <source>
        <strain evidence="6">13766</strain>
    </source>
</reference>
<dbReference type="AlphaFoldDB" id="A0A9D1K551"/>
<dbReference type="Pfam" id="PF12833">
    <property type="entry name" value="HTH_18"/>
    <property type="match status" value="1"/>
</dbReference>
<accession>A0A9D1K551</accession>
<protein>
    <submittedName>
        <fullName evidence="6">Helix-turn-helix transcriptional regulator</fullName>
    </submittedName>
</protein>
<dbReference type="Gene3D" id="1.10.10.60">
    <property type="entry name" value="Homeodomain-like"/>
    <property type="match status" value="1"/>
</dbReference>
<dbReference type="InterPro" id="IPR014710">
    <property type="entry name" value="RmlC-like_jellyroll"/>
</dbReference>
<dbReference type="EMBL" id="DVJN01000027">
    <property type="protein sequence ID" value="HIS91660.1"/>
    <property type="molecule type" value="Genomic_DNA"/>
</dbReference>
<name>A0A9D1K551_9FIRM</name>
<reference evidence="6" key="2">
    <citation type="journal article" date="2021" name="PeerJ">
        <title>Extensive microbial diversity within the chicken gut microbiome revealed by metagenomics and culture.</title>
        <authorList>
            <person name="Gilroy R."/>
            <person name="Ravi A."/>
            <person name="Getino M."/>
            <person name="Pursley I."/>
            <person name="Horton D.L."/>
            <person name="Alikhan N.F."/>
            <person name="Baker D."/>
            <person name="Gharbi K."/>
            <person name="Hall N."/>
            <person name="Watson M."/>
            <person name="Adriaenssens E.M."/>
            <person name="Foster-Nyarko E."/>
            <person name="Jarju S."/>
            <person name="Secka A."/>
            <person name="Antonio M."/>
            <person name="Oren A."/>
            <person name="Chaudhuri R.R."/>
            <person name="La Ragione R."/>
            <person name="Hildebrand F."/>
            <person name="Pallen M.J."/>
        </authorList>
    </citation>
    <scope>NUCLEOTIDE SEQUENCE</scope>
    <source>
        <strain evidence="6">13766</strain>
    </source>
</reference>
<dbReference type="InterPro" id="IPR018060">
    <property type="entry name" value="HTH_AraC"/>
</dbReference>
<evidence type="ECO:0000313" key="6">
    <source>
        <dbReference type="EMBL" id="HIS91660.1"/>
    </source>
</evidence>
<dbReference type="PROSITE" id="PS01124">
    <property type="entry name" value="HTH_ARAC_FAMILY_2"/>
    <property type="match status" value="1"/>
</dbReference>
<organism evidence="6 7">
    <name type="scientific">Candidatus Alectryocaccomicrobium excrementavium</name>
    <dbReference type="NCBI Taxonomy" id="2840668"/>
    <lineage>
        <taxon>Bacteria</taxon>
        <taxon>Bacillati</taxon>
        <taxon>Bacillota</taxon>
        <taxon>Clostridia</taxon>
        <taxon>Candidatus Alectryocaccomicrobium</taxon>
    </lineage>
</organism>
<dbReference type="Gene3D" id="2.60.120.10">
    <property type="entry name" value="Jelly Rolls"/>
    <property type="match status" value="1"/>
</dbReference>
<evidence type="ECO:0000256" key="2">
    <source>
        <dbReference type="ARBA" id="ARBA00023015"/>
    </source>
</evidence>
<dbReference type="PANTHER" id="PTHR46796:SF13">
    <property type="entry name" value="HTH-TYPE TRANSCRIPTIONAL ACTIVATOR RHAS"/>
    <property type="match status" value="1"/>
</dbReference>
<sequence>MEGWTVPYAPIPCERAIEVRTLFTLYNFRFATGYVFRGESHPFWEMVYVDDGAVDIGADERKIMLTGGDVIFHKPGEFHSIWANYAHAPSLVVISFACDSPAMRFFENRFMRILPRQRMLVREILREAHATFGEALDGPVRVVNEAHLGGVQMLTLLLEAFLISLLRRDDAQDAARQAPERHREWGALDEAVKYMRANLAGNVRFADLCRHAGMGATALKQLFRQQMGASPMAYYEQLRMGEARRLLADAGLNVAQTAEALGFSSPAYFSTRFHRATGMPPTAYRKSVHGAGNAASWEE</sequence>
<dbReference type="InterPro" id="IPR050204">
    <property type="entry name" value="AraC_XylS_family_regulators"/>
</dbReference>
<keyword evidence="3" id="KW-0238">DNA-binding</keyword>
<dbReference type="SUPFAM" id="SSF51215">
    <property type="entry name" value="Regulatory protein AraC"/>
    <property type="match status" value="1"/>
</dbReference>
<evidence type="ECO:0000259" key="5">
    <source>
        <dbReference type="PROSITE" id="PS01124"/>
    </source>
</evidence>
<evidence type="ECO:0000256" key="1">
    <source>
        <dbReference type="ARBA" id="ARBA00022490"/>
    </source>
</evidence>
<dbReference type="SUPFAM" id="SSF46689">
    <property type="entry name" value="Homeodomain-like"/>
    <property type="match status" value="2"/>
</dbReference>
<evidence type="ECO:0000256" key="3">
    <source>
        <dbReference type="ARBA" id="ARBA00023125"/>
    </source>
</evidence>
<proteinExistence type="predicted"/>
<dbReference type="SMART" id="SM00342">
    <property type="entry name" value="HTH_ARAC"/>
    <property type="match status" value="1"/>
</dbReference>
<gene>
    <name evidence="6" type="ORF">IAA84_01440</name>
</gene>
<dbReference type="GO" id="GO:0043565">
    <property type="term" value="F:sequence-specific DNA binding"/>
    <property type="evidence" value="ECO:0007669"/>
    <property type="project" value="InterPro"/>
</dbReference>
<keyword evidence="4" id="KW-0804">Transcription</keyword>
<dbReference type="GO" id="GO:0003700">
    <property type="term" value="F:DNA-binding transcription factor activity"/>
    <property type="evidence" value="ECO:0007669"/>
    <property type="project" value="InterPro"/>
</dbReference>
<dbReference type="PANTHER" id="PTHR46796">
    <property type="entry name" value="HTH-TYPE TRANSCRIPTIONAL ACTIVATOR RHAS-RELATED"/>
    <property type="match status" value="1"/>
</dbReference>
<dbReference type="InterPro" id="IPR009057">
    <property type="entry name" value="Homeodomain-like_sf"/>
</dbReference>
<evidence type="ECO:0000313" key="7">
    <source>
        <dbReference type="Proteomes" id="UP000824140"/>
    </source>
</evidence>
<dbReference type="Pfam" id="PF02311">
    <property type="entry name" value="AraC_binding"/>
    <property type="match status" value="1"/>
</dbReference>
<dbReference type="Proteomes" id="UP000824140">
    <property type="component" value="Unassembled WGS sequence"/>
</dbReference>